<name>A0ABU0W9L8_9GAMM</name>
<proteinExistence type="predicted"/>
<keyword evidence="1" id="KW-0812">Transmembrane</keyword>
<feature type="transmembrane region" description="Helical" evidence="1">
    <location>
        <begin position="76"/>
        <end position="93"/>
    </location>
</feature>
<accession>A0ABU0W9L8</accession>
<keyword evidence="1" id="KW-0472">Membrane</keyword>
<keyword evidence="1" id="KW-1133">Transmembrane helix</keyword>
<dbReference type="RefSeq" id="WP_306729147.1">
    <property type="nucleotide sequence ID" value="NZ_JAVDDT010000008.1"/>
</dbReference>
<keyword evidence="3" id="KW-1185">Reference proteome</keyword>
<evidence type="ECO:0000256" key="1">
    <source>
        <dbReference type="SAM" id="Phobius"/>
    </source>
</evidence>
<reference evidence="2 3" key="1">
    <citation type="submission" date="2023-08" db="EMBL/GenBank/DDBJ databases">
        <title>Whole-genome sequencing of halo(alkali)philic microorganisms from hypersaline lakes.</title>
        <authorList>
            <person name="Sorokin D.Y."/>
            <person name="Abbas B."/>
            <person name="Merkel A.Y."/>
        </authorList>
    </citation>
    <scope>NUCLEOTIDE SEQUENCE [LARGE SCALE GENOMIC DNA]</scope>
    <source>
        <strain evidence="2 3">AB-CW4</strain>
    </source>
</reference>
<organism evidence="2 3">
    <name type="scientific">Natronospira bacteriovora</name>
    <dbReference type="NCBI Taxonomy" id="3069753"/>
    <lineage>
        <taxon>Bacteria</taxon>
        <taxon>Pseudomonadati</taxon>
        <taxon>Pseudomonadota</taxon>
        <taxon>Gammaproteobacteria</taxon>
        <taxon>Natronospirales</taxon>
        <taxon>Natronospiraceae</taxon>
        <taxon>Natronospira</taxon>
    </lineage>
</organism>
<sequence>MRRAPSQNRHREWIRSLLAFADRGGWVLGLLLVATGLALFCFEQGALSALAAAVPAGILSAYLGHQYHQGGDESHWLMMILAFFAGWPLVMLLERNGTPQLEQNLITVQYFLLVIGLWLLVSALLARRNQERTP</sequence>
<protein>
    <recommendedName>
        <fullName evidence="4">SPW repeat-containing protein</fullName>
    </recommendedName>
</protein>
<feature type="transmembrane region" description="Helical" evidence="1">
    <location>
        <begin position="46"/>
        <end position="64"/>
    </location>
</feature>
<evidence type="ECO:0008006" key="4">
    <source>
        <dbReference type="Google" id="ProtNLM"/>
    </source>
</evidence>
<dbReference type="Proteomes" id="UP001239019">
    <property type="component" value="Unassembled WGS sequence"/>
</dbReference>
<comment type="caution">
    <text evidence="2">The sequence shown here is derived from an EMBL/GenBank/DDBJ whole genome shotgun (WGS) entry which is preliminary data.</text>
</comment>
<feature type="transmembrane region" description="Helical" evidence="1">
    <location>
        <begin position="105"/>
        <end position="126"/>
    </location>
</feature>
<gene>
    <name evidence="2" type="ORF">RBH19_12295</name>
</gene>
<dbReference type="EMBL" id="JAVDDT010000008">
    <property type="protein sequence ID" value="MDQ2070652.1"/>
    <property type="molecule type" value="Genomic_DNA"/>
</dbReference>
<evidence type="ECO:0000313" key="2">
    <source>
        <dbReference type="EMBL" id="MDQ2070652.1"/>
    </source>
</evidence>
<evidence type="ECO:0000313" key="3">
    <source>
        <dbReference type="Proteomes" id="UP001239019"/>
    </source>
</evidence>
<feature type="transmembrane region" description="Helical" evidence="1">
    <location>
        <begin position="20"/>
        <end position="40"/>
    </location>
</feature>